<evidence type="ECO:0000313" key="2">
    <source>
        <dbReference type="Proteomes" id="UP000569914"/>
    </source>
</evidence>
<gene>
    <name evidence="1" type="ORF">BKA15_005112</name>
</gene>
<dbReference type="Proteomes" id="UP000569914">
    <property type="component" value="Unassembled WGS sequence"/>
</dbReference>
<evidence type="ECO:0000313" key="1">
    <source>
        <dbReference type="EMBL" id="NYE73783.1"/>
    </source>
</evidence>
<keyword evidence="2" id="KW-1185">Reference proteome</keyword>
<name>A0A7Y9LEF2_9ACTN</name>
<organism evidence="1 2">
    <name type="scientific">Microlunatus parietis</name>
    <dbReference type="NCBI Taxonomy" id="682979"/>
    <lineage>
        <taxon>Bacteria</taxon>
        <taxon>Bacillati</taxon>
        <taxon>Actinomycetota</taxon>
        <taxon>Actinomycetes</taxon>
        <taxon>Propionibacteriales</taxon>
        <taxon>Propionibacteriaceae</taxon>
        <taxon>Microlunatus</taxon>
    </lineage>
</organism>
<dbReference type="SUPFAM" id="SSF81301">
    <property type="entry name" value="Nucleotidyltransferase"/>
    <property type="match status" value="1"/>
</dbReference>
<evidence type="ECO:0008006" key="3">
    <source>
        <dbReference type="Google" id="ProtNLM"/>
    </source>
</evidence>
<dbReference type="EMBL" id="JACCBU010000001">
    <property type="protein sequence ID" value="NYE73783.1"/>
    <property type="molecule type" value="Genomic_DNA"/>
</dbReference>
<proteinExistence type="predicted"/>
<dbReference type="InterPro" id="IPR043519">
    <property type="entry name" value="NT_sf"/>
</dbReference>
<sequence length="256" mass="28103">MAADPAELVERLTDWAERQPWVDWLELGGSLGRGAGDAWSDLDAGIGVTGDDLDARRDEAVRAVSTFAPVAGTLVQGWQSGSHCIVAYADGRQLSLVVAPADFRSGQPPESRALLDRTGRLATPVAAERLITTPETLREWGFLAWIAIGDAARHAVRGHRWRALRSLTEGRDLVWQLWGADHEVVYPAFGVVSVENAGLPEPPGILATHPPDLDQERLLDAAEALGRVLTELRDDHEVLAESIRRRIRDLRSHRSR</sequence>
<protein>
    <recommendedName>
        <fullName evidence="3">Nucleotidyltransferase domain-containing protein</fullName>
    </recommendedName>
</protein>
<comment type="caution">
    <text evidence="1">The sequence shown here is derived from an EMBL/GenBank/DDBJ whole genome shotgun (WGS) entry which is preliminary data.</text>
</comment>
<dbReference type="Gene3D" id="3.30.460.10">
    <property type="entry name" value="Beta Polymerase, domain 2"/>
    <property type="match status" value="1"/>
</dbReference>
<dbReference type="AlphaFoldDB" id="A0A7Y9LEF2"/>
<dbReference type="RefSeq" id="WP_179755540.1">
    <property type="nucleotide sequence ID" value="NZ_JACCBU010000001.1"/>
</dbReference>
<reference evidence="1 2" key="1">
    <citation type="submission" date="2020-07" db="EMBL/GenBank/DDBJ databases">
        <title>Sequencing the genomes of 1000 actinobacteria strains.</title>
        <authorList>
            <person name="Klenk H.-P."/>
        </authorList>
    </citation>
    <scope>NUCLEOTIDE SEQUENCE [LARGE SCALE GENOMIC DNA]</scope>
    <source>
        <strain evidence="1 2">DSM 22083</strain>
    </source>
</reference>
<accession>A0A7Y9LEF2</accession>